<dbReference type="PRINTS" id="PR00971">
    <property type="entry name" value="RIBOSOMALS10"/>
</dbReference>
<dbReference type="InterPro" id="IPR001848">
    <property type="entry name" value="Ribosomal_uS10"/>
</dbReference>
<evidence type="ECO:0000313" key="10">
    <source>
        <dbReference type="Proteomes" id="UP001293254"/>
    </source>
</evidence>
<dbReference type="InterPro" id="IPR011993">
    <property type="entry name" value="PH-like_dom_sf"/>
</dbReference>
<keyword evidence="5" id="KW-0689">Ribosomal protein</keyword>
<evidence type="ECO:0000256" key="3">
    <source>
        <dbReference type="ARBA" id="ARBA00007102"/>
    </source>
</evidence>
<dbReference type="PANTHER" id="PTHR21399:SF0">
    <property type="entry name" value="METHYLOSOME SUBUNIT PICLN"/>
    <property type="match status" value="1"/>
</dbReference>
<dbReference type="InterPro" id="IPR039924">
    <property type="entry name" value="ICln/Lot5/Saf5"/>
</dbReference>
<sequence>MTTGLRLVTDRAGDGAGQPVLDADNGEELMHVQPGVSIVLGNRPPESPGTLYISTKQVVWLSDTDRAKGYAVDFVSLSLHAVSRDPEAYPSPCIYTQIETGAEELESEDSDSESDDILNLSKITEMRLVPSDPNQLDTLFAIFCECAELNPDPIEDEREDGHNWIFSADQLEDDGAEYDNSEWAVPQNSTHSIGANGNHHDLAHSVVQLHISDQRFEDAEEMEQDDKNEVVEAQEFICLLSSAVALILSPPPEKPETMAYAAMKPTKPGLEESQEQIHKIRITLSSKNVKNLEKVCADLVRGAKDKRLRVKGPVRMPTKVLHITTRKSPCGEGTNTWDRFELRVHKRVIDLFSSPDVVKQITSITIEPGVEVEVTIADS</sequence>
<dbReference type="InterPro" id="IPR018268">
    <property type="entry name" value="Ribosomal_uS10_CS"/>
</dbReference>
<comment type="similarity">
    <text evidence="3">Belongs to the universal ribosomal protein uS10 family.</text>
</comment>
<dbReference type="Proteomes" id="UP001293254">
    <property type="component" value="Unassembled WGS sequence"/>
</dbReference>
<evidence type="ECO:0000256" key="2">
    <source>
        <dbReference type="ARBA" id="ARBA00004496"/>
    </source>
</evidence>
<dbReference type="GO" id="GO:0000387">
    <property type="term" value="P:spliceosomal snRNP assembly"/>
    <property type="evidence" value="ECO:0007669"/>
    <property type="project" value="TreeGrafter"/>
</dbReference>
<gene>
    <name evidence="9" type="ORF">Salat_0922900</name>
</gene>
<dbReference type="GO" id="GO:0045292">
    <property type="term" value="P:mRNA cis splicing, via spliceosome"/>
    <property type="evidence" value="ECO:0007669"/>
    <property type="project" value="TreeGrafter"/>
</dbReference>
<keyword evidence="7" id="KW-0687">Ribonucleoprotein</keyword>
<keyword evidence="10" id="KW-1185">Reference proteome</keyword>
<dbReference type="Gene3D" id="2.30.29.30">
    <property type="entry name" value="Pleckstrin-homology domain (PH domain)/Phosphotyrosine-binding domain (PTB)"/>
    <property type="match status" value="1"/>
</dbReference>
<dbReference type="Gene3D" id="3.30.70.600">
    <property type="entry name" value="Ribosomal protein S10 domain"/>
    <property type="match status" value="1"/>
</dbReference>
<organism evidence="9 10">
    <name type="scientific">Sesamum alatum</name>
    <dbReference type="NCBI Taxonomy" id="300844"/>
    <lineage>
        <taxon>Eukaryota</taxon>
        <taxon>Viridiplantae</taxon>
        <taxon>Streptophyta</taxon>
        <taxon>Embryophyta</taxon>
        <taxon>Tracheophyta</taxon>
        <taxon>Spermatophyta</taxon>
        <taxon>Magnoliopsida</taxon>
        <taxon>eudicotyledons</taxon>
        <taxon>Gunneridae</taxon>
        <taxon>Pentapetalae</taxon>
        <taxon>asterids</taxon>
        <taxon>lamiids</taxon>
        <taxon>Lamiales</taxon>
        <taxon>Pedaliaceae</taxon>
        <taxon>Sesamum</taxon>
    </lineage>
</organism>
<dbReference type="NCBIfam" id="TIGR01046">
    <property type="entry name" value="uS10_euk_arch"/>
    <property type="match status" value="1"/>
</dbReference>
<evidence type="ECO:0000256" key="1">
    <source>
        <dbReference type="ARBA" id="ARBA00004123"/>
    </source>
</evidence>
<evidence type="ECO:0000256" key="5">
    <source>
        <dbReference type="ARBA" id="ARBA00022980"/>
    </source>
</evidence>
<dbReference type="GO" id="GO:0015935">
    <property type="term" value="C:small ribosomal subunit"/>
    <property type="evidence" value="ECO:0007669"/>
    <property type="project" value="InterPro"/>
</dbReference>
<dbReference type="GO" id="GO:0034715">
    <property type="term" value="C:pICln-Sm protein complex"/>
    <property type="evidence" value="ECO:0007669"/>
    <property type="project" value="TreeGrafter"/>
</dbReference>
<dbReference type="InterPro" id="IPR036838">
    <property type="entry name" value="Ribosomal_uS10_dom_sf"/>
</dbReference>
<dbReference type="GO" id="GO:0005681">
    <property type="term" value="C:spliceosomal complex"/>
    <property type="evidence" value="ECO:0007669"/>
    <property type="project" value="TreeGrafter"/>
</dbReference>
<accession>A0AAE1YLA0</accession>
<dbReference type="SMART" id="SM01403">
    <property type="entry name" value="Ribosomal_S10"/>
    <property type="match status" value="1"/>
</dbReference>
<dbReference type="PANTHER" id="PTHR21399">
    <property type="entry name" value="CHLORIDE CONDUCTANCE REGULATORY PROTEIN ICLN"/>
    <property type="match status" value="1"/>
</dbReference>
<reference evidence="9" key="1">
    <citation type="submission" date="2020-06" db="EMBL/GenBank/DDBJ databases">
        <authorList>
            <person name="Li T."/>
            <person name="Hu X."/>
            <person name="Zhang T."/>
            <person name="Song X."/>
            <person name="Zhang H."/>
            <person name="Dai N."/>
            <person name="Sheng W."/>
            <person name="Hou X."/>
            <person name="Wei L."/>
        </authorList>
    </citation>
    <scope>NUCLEOTIDE SEQUENCE</scope>
    <source>
        <strain evidence="9">3651</strain>
        <tissue evidence="9">Leaf</tissue>
    </source>
</reference>
<dbReference type="GO" id="GO:0006412">
    <property type="term" value="P:translation"/>
    <property type="evidence" value="ECO:0007669"/>
    <property type="project" value="InterPro"/>
</dbReference>
<feature type="domain" description="Small ribosomal subunit protein uS10" evidence="8">
    <location>
        <begin position="281"/>
        <end position="375"/>
    </location>
</feature>
<dbReference type="EMBL" id="JACGWO010000003">
    <property type="protein sequence ID" value="KAK4431608.1"/>
    <property type="molecule type" value="Genomic_DNA"/>
</dbReference>
<dbReference type="GO" id="GO:0003735">
    <property type="term" value="F:structural constituent of ribosome"/>
    <property type="evidence" value="ECO:0007669"/>
    <property type="project" value="InterPro"/>
</dbReference>
<comment type="subcellular location">
    <subcellularLocation>
        <location evidence="2">Cytoplasm</location>
    </subcellularLocation>
    <subcellularLocation>
        <location evidence="1">Nucleus</location>
    </subcellularLocation>
</comment>
<evidence type="ECO:0000256" key="4">
    <source>
        <dbReference type="ARBA" id="ARBA00022490"/>
    </source>
</evidence>
<comment type="caution">
    <text evidence="9">The sequence shown here is derived from an EMBL/GenBank/DDBJ whole genome shotgun (WGS) entry which is preliminary data.</text>
</comment>
<evidence type="ECO:0000256" key="6">
    <source>
        <dbReference type="ARBA" id="ARBA00023242"/>
    </source>
</evidence>
<dbReference type="FunFam" id="3.30.70.600:FF:000002">
    <property type="entry name" value="40S ribosomal protein S20"/>
    <property type="match status" value="1"/>
</dbReference>
<dbReference type="GO" id="GO:0005829">
    <property type="term" value="C:cytosol"/>
    <property type="evidence" value="ECO:0007669"/>
    <property type="project" value="TreeGrafter"/>
</dbReference>
<dbReference type="HAMAP" id="MF_00508">
    <property type="entry name" value="Ribosomal_uS10"/>
    <property type="match status" value="1"/>
</dbReference>
<reference evidence="9" key="2">
    <citation type="journal article" date="2024" name="Plant">
        <title>Genomic evolution and insights into agronomic trait innovations of Sesamum species.</title>
        <authorList>
            <person name="Miao H."/>
            <person name="Wang L."/>
            <person name="Qu L."/>
            <person name="Liu H."/>
            <person name="Sun Y."/>
            <person name="Le M."/>
            <person name="Wang Q."/>
            <person name="Wei S."/>
            <person name="Zheng Y."/>
            <person name="Lin W."/>
            <person name="Duan Y."/>
            <person name="Cao H."/>
            <person name="Xiong S."/>
            <person name="Wang X."/>
            <person name="Wei L."/>
            <person name="Li C."/>
            <person name="Ma Q."/>
            <person name="Ju M."/>
            <person name="Zhao R."/>
            <person name="Li G."/>
            <person name="Mu C."/>
            <person name="Tian Q."/>
            <person name="Mei H."/>
            <person name="Zhang T."/>
            <person name="Gao T."/>
            <person name="Zhang H."/>
        </authorList>
    </citation>
    <scope>NUCLEOTIDE SEQUENCE</scope>
    <source>
        <strain evidence="9">3651</strain>
    </source>
</reference>
<dbReference type="SUPFAM" id="SSF54999">
    <property type="entry name" value="Ribosomal protein S10"/>
    <property type="match status" value="1"/>
</dbReference>
<keyword evidence="4" id="KW-0963">Cytoplasm</keyword>
<evidence type="ECO:0000259" key="8">
    <source>
        <dbReference type="SMART" id="SM01403"/>
    </source>
</evidence>
<dbReference type="GO" id="GO:0003723">
    <property type="term" value="F:RNA binding"/>
    <property type="evidence" value="ECO:0007669"/>
    <property type="project" value="InterPro"/>
</dbReference>
<dbReference type="InterPro" id="IPR027486">
    <property type="entry name" value="Ribosomal_uS10_dom"/>
</dbReference>
<dbReference type="Pfam" id="PF03517">
    <property type="entry name" value="Voldacs"/>
    <property type="match status" value="1"/>
</dbReference>
<proteinExistence type="inferred from homology"/>
<evidence type="ECO:0000256" key="7">
    <source>
        <dbReference type="ARBA" id="ARBA00023274"/>
    </source>
</evidence>
<dbReference type="AlphaFoldDB" id="A0AAE1YLA0"/>
<keyword evidence="6" id="KW-0539">Nucleus</keyword>
<protein>
    <submittedName>
        <fullName evidence="9">Chloride conductance regulatory protein ICln</fullName>
    </submittedName>
</protein>
<dbReference type="Pfam" id="PF00338">
    <property type="entry name" value="Ribosomal_S10"/>
    <property type="match status" value="1"/>
</dbReference>
<dbReference type="PROSITE" id="PS00361">
    <property type="entry name" value="RIBOSOMAL_S10"/>
    <property type="match status" value="1"/>
</dbReference>
<evidence type="ECO:0000313" key="9">
    <source>
        <dbReference type="EMBL" id="KAK4431608.1"/>
    </source>
</evidence>
<dbReference type="InterPro" id="IPR005729">
    <property type="entry name" value="Ribosomal_uS10_euk/arc"/>
</dbReference>
<name>A0AAE1YLA0_9LAMI</name>